<gene>
    <name evidence="4" type="ORF">GC093_19880</name>
</gene>
<evidence type="ECO:0000313" key="5">
    <source>
        <dbReference type="Proteomes" id="UP000641588"/>
    </source>
</evidence>
<proteinExistence type="predicted"/>
<dbReference type="Pfam" id="PF01593">
    <property type="entry name" value="Amino_oxidase"/>
    <property type="match status" value="1"/>
</dbReference>
<sequence length="651" mass="73913">MNRFMRAATRKKREYMIEVALQLFMARGYEQVSVDDIISATNTSKGTFYHYFKGKDEILREVSRKQIKTINNWSERTPSQVQSLEGHINRLLLDLASNIEAYPKLVQSLIALSLQNEALKSVEEEQYQLLFERLLRWLPDPNKVTLLVTAYRGTLLTWCSQEDQVLNDLMRNNLAWIWSGLRSEQYSELVSTDSGKPSSGIEWLAHNNMEASKMKVAIIGGGLAGLTAAAYLSEEAGIEGVLFERSPQWGGRAFTYEKAGFTLNYGAHAIYGIDRHEITTMERELGLSFSSKQVDKRKVMYAKNGQLTPAPLDFVNLMRTDLLNPMQKVRFVGEITAIIAQIHNVKHYKTLGDYLAQSDADEDVKELWEHLVCSNFFITPEEARKVPGSVISDYYHNLFLSGRPVNYVLGSWAVITNQLRQKIDISSRWEMALQEGVEAVSYADRKFVLKTKTREMAFDKIIFAMPVQQIGKLLKGSPWEPFLAPYESNTATEVMVYDIGLKRVVARPFSYISDMDNKMFISDVSATDHTLVPEGGQLLQGIAYLSEKFTNEEERKAYLDSKTKQMESLFDHYYPGWRDETAVKRVSKKAMVASVKNIVTNQLLPTRLDHVPFYFCGDGCVGKGELAERAFSSARQVAKAVMEDVKVSVLL</sequence>
<dbReference type="EMBL" id="WHOD01000070">
    <property type="protein sequence ID" value="NOU95468.1"/>
    <property type="molecule type" value="Genomic_DNA"/>
</dbReference>
<dbReference type="SUPFAM" id="SSF46689">
    <property type="entry name" value="Homeodomain-like"/>
    <property type="match status" value="1"/>
</dbReference>
<dbReference type="PROSITE" id="PS50977">
    <property type="entry name" value="HTH_TETR_2"/>
    <property type="match status" value="1"/>
</dbReference>
<dbReference type="Gene3D" id="3.50.50.60">
    <property type="entry name" value="FAD/NAD(P)-binding domain"/>
    <property type="match status" value="1"/>
</dbReference>
<dbReference type="InterPro" id="IPR050464">
    <property type="entry name" value="Zeta_carotene_desat/Oxidored"/>
</dbReference>
<name>A0A972K321_9BACL</name>
<dbReference type="SUPFAM" id="SSF51905">
    <property type="entry name" value="FAD/NAD(P)-binding domain"/>
    <property type="match status" value="1"/>
</dbReference>
<evidence type="ECO:0000256" key="2">
    <source>
        <dbReference type="PROSITE-ProRule" id="PRU00335"/>
    </source>
</evidence>
<keyword evidence="1 2" id="KW-0238">DNA-binding</keyword>
<dbReference type="InterPro" id="IPR036188">
    <property type="entry name" value="FAD/NAD-bd_sf"/>
</dbReference>
<evidence type="ECO:0000259" key="3">
    <source>
        <dbReference type="PROSITE" id="PS50977"/>
    </source>
</evidence>
<dbReference type="AlphaFoldDB" id="A0A972K321"/>
<dbReference type="Proteomes" id="UP000641588">
    <property type="component" value="Unassembled WGS sequence"/>
</dbReference>
<dbReference type="RefSeq" id="WP_171653658.1">
    <property type="nucleotide sequence ID" value="NZ_WHOD01000070.1"/>
</dbReference>
<feature type="domain" description="HTH tetR-type" evidence="3">
    <location>
        <begin position="10"/>
        <end position="70"/>
    </location>
</feature>
<organism evidence="4 5">
    <name type="scientific">Paenibacillus foliorum</name>
    <dbReference type="NCBI Taxonomy" id="2654974"/>
    <lineage>
        <taxon>Bacteria</taxon>
        <taxon>Bacillati</taxon>
        <taxon>Bacillota</taxon>
        <taxon>Bacilli</taxon>
        <taxon>Bacillales</taxon>
        <taxon>Paenibacillaceae</taxon>
        <taxon>Paenibacillus</taxon>
    </lineage>
</organism>
<feature type="DNA-binding region" description="H-T-H motif" evidence="2">
    <location>
        <begin position="33"/>
        <end position="52"/>
    </location>
</feature>
<keyword evidence="5" id="KW-1185">Reference proteome</keyword>
<dbReference type="PANTHER" id="PTHR42923">
    <property type="entry name" value="PROTOPORPHYRINOGEN OXIDASE"/>
    <property type="match status" value="1"/>
</dbReference>
<comment type="caution">
    <text evidence="4">The sequence shown here is derived from an EMBL/GenBank/DDBJ whole genome shotgun (WGS) entry which is preliminary data.</text>
</comment>
<evidence type="ECO:0000256" key="1">
    <source>
        <dbReference type="ARBA" id="ARBA00023125"/>
    </source>
</evidence>
<dbReference type="Pfam" id="PF00440">
    <property type="entry name" value="TetR_N"/>
    <property type="match status" value="1"/>
</dbReference>
<dbReference type="PRINTS" id="PR00455">
    <property type="entry name" value="HTHTETR"/>
</dbReference>
<dbReference type="Gene3D" id="3.90.660.50">
    <property type="match status" value="1"/>
</dbReference>
<dbReference type="GO" id="GO:0016491">
    <property type="term" value="F:oxidoreductase activity"/>
    <property type="evidence" value="ECO:0007669"/>
    <property type="project" value="InterPro"/>
</dbReference>
<dbReference type="GO" id="GO:0003677">
    <property type="term" value="F:DNA binding"/>
    <property type="evidence" value="ECO:0007669"/>
    <property type="project" value="UniProtKB-UniRule"/>
</dbReference>
<dbReference type="InterPro" id="IPR009057">
    <property type="entry name" value="Homeodomain-like_sf"/>
</dbReference>
<evidence type="ECO:0000313" key="4">
    <source>
        <dbReference type="EMBL" id="NOU95468.1"/>
    </source>
</evidence>
<dbReference type="InterPro" id="IPR002937">
    <property type="entry name" value="Amino_oxidase"/>
</dbReference>
<accession>A0A972K321</accession>
<dbReference type="Gene3D" id="1.10.357.10">
    <property type="entry name" value="Tetracycline Repressor, domain 2"/>
    <property type="match status" value="1"/>
</dbReference>
<reference evidence="4" key="1">
    <citation type="submission" date="2019-10" db="EMBL/GenBank/DDBJ databases">
        <title>Description of Paenibacillus glebae sp. nov.</title>
        <authorList>
            <person name="Carlier A."/>
            <person name="Qi S."/>
        </authorList>
    </citation>
    <scope>NUCLEOTIDE SEQUENCE</scope>
    <source>
        <strain evidence="4">LMG 31456</strain>
    </source>
</reference>
<dbReference type="InterPro" id="IPR001647">
    <property type="entry name" value="HTH_TetR"/>
</dbReference>
<protein>
    <submittedName>
        <fullName evidence="4">TetR family transcriptional regulator</fullName>
    </submittedName>
</protein>